<dbReference type="AlphaFoldDB" id="A0A942USJ9"/>
<evidence type="ECO:0000313" key="2">
    <source>
        <dbReference type="Proteomes" id="UP000676456"/>
    </source>
</evidence>
<evidence type="ECO:0000313" key="1">
    <source>
        <dbReference type="EMBL" id="MBS4222159.1"/>
    </source>
</evidence>
<gene>
    <name evidence="1" type="ORF">KHA91_05235</name>
</gene>
<comment type="caution">
    <text evidence="1">The sequence shown here is derived from an EMBL/GenBank/DDBJ whole genome shotgun (WGS) entry which is preliminary data.</text>
</comment>
<reference evidence="1 2" key="1">
    <citation type="submission" date="2021-05" db="EMBL/GenBank/DDBJ databases">
        <title>Novel Bacillus species.</title>
        <authorList>
            <person name="Liu G."/>
        </authorList>
    </citation>
    <scope>NUCLEOTIDE SEQUENCE [LARGE SCALE GENOMIC DNA]</scope>
    <source>
        <strain evidence="1 2">FJAT-49682</strain>
    </source>
</reference>
<sequence length="60" mass="6971">MPRNLADFERITKAIYSSYELLREKEQPPQMALDSLREAEHSLNKAIDFLLSQDRSYGPS</sequence>
<organism evidence="1 2">
    <name type="scientific">Lederbergia citrea</name>
    <dbReference type="NCBI Taxonomy" id="2833581"/>
    <lineage>
        <taxon>Bacteria</taxon>
        <taxon>Bacillati</taxon>
        <taxon>Bacillota</taxon>
        <taxon>Bacilli</taxon>
        <taxon>Bacillales</taxon>
        <taxon>Bacillaceae</taxon>
        <taxon>Lederbergia</taxon>
    </lineage>
</organism>
<accession>A0A942USJ9</accession>
<keyword evidence="2" id="KW-1185">Reference proteome</keyword>
<dbReference type="RefSeq" id="WP_213097123.1">
    <property type="nucleotide sequence ID" value="NZ_JAGYPH010000001.1"/>
</dbReference>
<name>A0A942USJ9_9BACI</name>
<proteinExistence type="predicted"/>
<dbReference type="Proteomes" id="UP000676456">
    <property type="component" value="Unassembled WGS sequence"/>
</dbReference>
<protein>
    <submittedName>
        <fullName evidence="1">Uncharacterized protein</fullName>
    </submittedName>
</protein>
<dbReference type="EMBL" id="JAGYPN010000001">
    <property type="protein sequence ID" value="MBS4222159.1"/>
    <property type="molecule type" value="Genomic_DNA"/>
</dbReference>